<dbReference type="PRINTS" id="PR00100">
    <property type="entry name" value="AOTCASE"/>
</dbReference>
<feature type="binding site" description="in other chain" evidence="2">
    <location>
        <position position="110"/>
    </location>
    <ligand>
        <name>carbamoyl phosphate</name>
        <dbReference type="ChEBI" id="CHEBI:58228"/>
        <note>ligand shared between two neighboring subunits</note>
    </ligand>
</feature>
<evidence type="ECO:0000256" key="2">
    <source>
        <dbReference type="HAMAP-Rule" id="MF_02235"/>
    </source>
</evidence>
<keyword evidence="1 2" id="KW-0808">Transferase</keyword>
<evidence type="ECO:0000259" key="3">
    <source>
        <dbReference type="Pfam" id="PF00185"/>
    </source>
</evidence>
<keyword evidence="2" id="KW-0028">Amino-acid biosynthesis</keyword>
<dbReference type="PRINTS" id="PR00101">
    <property type="entry name" value="ATCASE"/>
</dbReference>
<dbReference type="RefSeq" id="WP_172177562.1">
    <property type="nucleotide sequence ID" value="NZ_CASGIA010000028.1"/>
</dbReference>
<evidence type="ECO:0000313" key="6">
    <source>
        <dbReference type="Proteomes" id="UP001193734"/>
    </source>
</evidence>
<dbReference type="PANTHER" id="PTHR45753:SF3">
    <property type="entry name" value="ORNITHINE TRANSCARBAMYLASE, MITOCHONDRIAL"/>
    <property type="match status" value="1"/>
</dbReference>
<dbReference type="InterPro" id="IPR036901">
    <property type="entry name" value="Asp/Orn_carbamoylTrfase_sf"/>
</dbReference>
<comment type="catalytic activity">
    <reaction evidence="2">
        <text>N(2)-succinyl-L-ornithine + carbamoyl phosphate = N(2)-succinyl-L-citrulline + phosphate + H(+)</text>
        <dbReference type="Rhea" id="RHEA:25884"/>
        <dbReference type="ChEBI" id="CHEBI:15378"/>
        <dbReference type="ChEBI" id="CHEBI:43474"/>
        <dbReference type="ChEBI" id="CHEBI:58228"/>
        <dbReference type="ChEBI" id="CHEBI:58514"/>
        <dbReference type="ChEBI" id="CHEBI:58862"/>
        <dbReference type="EC" id="2.1.3.11"/>
    </reaction>
</comment>
<comment type="function">
    <text evidence="2">Catalyzes the transfer of the carbamoyl group from carbamoyl phosphate to the delta-amino group of N(2)-succinyl-L-ornithine to produce N(2)-succinyl-L-citrulline. Is essential for arginine biosynthesis.</text>
</comment>
<feature type="binding site" evidence="2">
    <location>
        <position position="264"/>
    </location>
    <ligand>
        <name>N(2)-succinyl-L-ornithine</name>
        <dbReference type="ChEBI" id="CHEBI:58514"/>
    </ligand>
</feature>
<dbReference type="Pfam" id="PF02729">
    <property type="entry name" value="OTCace_N"/>
    <property type="match status" value="1"/>
</dbReference>
<feature type="binding site" evidence="2">
    <location>
        <position position="75"/>
    </location>
    <ligand>
        <name>carbamoyl phosphate</name>
        <dbReference type="ChEBI" id="CHEBI:58228"/>
        <note>ligand shared between two neighboring subunits</note>
    </ligand>
</feature>
<dbReference type="Gene3D" id="3.40.50.1370">
    <property type="entry name" value="Aspartate/ornithine carbamoyltransferase"/>
    <property type="match status" value="2"/>
</dbReference>
<keyword evidence="2" id="KW-0055">Arginine biosynthesis</keyword>
<dbReference type="HAMAP" id="MF_02235">
    <property type="entry name" value="SOTCase"/>
    <property type="match status" value="1"/>
</dbReference>
<name>A0ABX2AU72_9BACT</name>
<proteinExistence type="inferred from homology"/>
<feature type="domain" description="Aspartate/ornithine carbamoyltransferase carbamoyl-P binding" evidence="4">
    <location>
        <begin position="2"/>
        <end position="160"/>
    </location>
</feature>
<dbReference type="SUPFAM" id="SSF53671">
    <property type="entry name" value="Aspartate/ornithine carbamoyltransferase"/>
    <property type="match status" value="1"/>
</dbReference>
<reference evidence="5 6" key="1">
    <citation type="submission" date="2020-05" db="EMBL/GenBank/DDBJ databases">
        <title>Distinct polysaccharide utilization as determinants for interspecies competition between intestinal Prevotella spp.</title>
        <authorList>
            <person name="Galvez E.J.C."/>
            <person name="Iljazovic A."/>
            <person name="Strowig T."/>
        </authorList>
    </citation>
    <scope>NUCLEOTIDE SEQUENCE [LARGE SCALE GENOMIC DNA]</scope>
    <source>
        <strain evidence="5 6">PROD</strain>
    </source>
</reference>
<dbReference type="GeneID" id="82157718"/>
<dbReference type="InterPro" id="IPR006131">
    <property type="entry name" value="Asp_carbamoyltransf_Asp/Orn-bd"/>
</dbReference>
<dbReference type="EMBL" id="JABKKE010000011">
    <property type="protein sequence ID" value="NPE14279.1"/>
    <property type="molecule type" value="Genomic_DNA"/>
</dbReference>
<accession>A0ABX2AU72</accession>
<feature type="domain" description="Aspartate/ornithine carbamoyltransferase Asp/Orn-binding" evidence="3">
    <location>
        <begin position="212"/>
        <end position="334"/>
    </location>
</feature>
<feature type="binding site" evidence="2">
    <location>
        <position position="309"/>
    </location>
    <ligand>
        <name>N(2)-succinyl-L-ornithine</name>
        <dbReference type="ChEBI" id="CHEBI:58514"/>
    </ligand>
</feature>
<keyword evidence="6" id="KW-1185">Reference proteome</keyword>
<feature type="binding site" description="in other chain" evidence="2">
    <location>
        <position position="333"/>
    </location>
    <ligand>
        <name>carbamoyl phosphate</name>
        <dbReference type="ChEBI" id="CHEBI:58228"/>
        <note>ligand shared between two neighboring subunits</note>
    </ligand>
</feature>
<dbReference type="Proteomes" id="UP001193734">
    <property type="component" value="Unassembled WGS sequence"/>
</dbReference>
<comment type="similarity">
    <text evidence="2">Belongs to the aspartate/ornithine carbamoyltransferase superfamily. SOTCase family.</text>
</comment>
<gene>
    <name evidence="2" type="primary">argF'</name>
    <name evidence="5" type="ORF">HPS55_08050</name>
</gene>
<dbReference type="PANTHER" id="PTHR45753">
    <property type="entry name" value="ORNITHINE CARBAMOYLTRANSFERASE, MITOCHONDRIAL"/>
    <property type="match status" value="1"/>
</dbReference>
<feature type="binding site" evidence="2">
    <location>
        <position position="142"/>
    </location>
    <ligand>
        <name>N(2)-succinyl-L-ornithine</name>
        <dbReference type="ChEBI" id="CHEBI:58514"/>
    </ligand>
</feature>
<sequence>MRTFINVEDIGDLNLALAEAQEIKNDRFKYQHLGKNKTLLMIFFNNSLRTRLSTQKAAMNLGMNVIVLDVNAGAWKLETERGVIMDGDKSEHLLEAIPVMASYCDIIGVRSFAGLTDREYDYAETVLNQFIRYSGKPVFAMETATVHPLQAFADLITINEEWRMKNEECGMMDEESTAAANSSSIIPHSSFKKRPKVVLTWAPHCRALPQAVPNSFAQWMNAADVDFVITHPEGYELDPKFAGGARVEYNQMKALENADFVYAKNWSCPGVTCPDDYGKILSKDMSWTIDSAHMAVTDKGKFMHCLPVRRGLIVTDDVIEGPDSLVIPEAANREISCSVVLKRMLESNL</sequence>
<dbReference type="InterPro" id="IPR043696">
    <property type="entry name" value="ArgF'-like"/>
</dbReference>
<evidence type="ECO:0000313" key="5">
    <source>
        <dbReference type="EMBL" id="NPE14279.1"/>
    </source>
</evidence>
<feature type="binding site" evidence="2">
    <location>
        <position position="204"/>
    </location>
    <ligand>
        <name>N(2)-succinyl-L-ornithine</name>
        <dbReference type="ChEBI" id="CHEBI:58514"/>
    </ligand>
</feature>
<protein>
    <recommendedName>
        <fullName evidence="2">N-succinylornithine carbamoyltransferase</fullName>
        <ecNumber evidence="2">2.1.3.11</ecNumber>
    </recommendedName>
    <alternativeName>
        <fullName evidence="2">N-succinyl-L-ornithine transcarbamylase</fullName>
        <shortName evidence="2">SOTCase</shortName>
    </alternativeName>
</protein>
<organism evidence="5 6">
    <name type="scientific">Xylanibacter rodentium</name>
    <dbReference type="NCBI Taxonomy" id="2736289"/>
    <lineage>
        <taxon>Bacteria</taxon>
        <taxon>Pseudomonadati</taxon>
        <taxon>Bacteroidota</taxon>
        <taxon>Bacteroidia</taxon>
        <taxon>Bacteroidales</taxon>
        <taxon>Prevotellaceae</taxon>
        <taxon>Xylanibacter</taxon>
    </lineage>
</organism>
<comment type="caution">
    <text evidence="5">The sequence shown here is derived from an EMBL/GenBank/DDBJ whole genome shotgun (WGS) entry which is preliminary data.</text>
</comment>
<feature type="binding site" description="in other chain" evidence="2">
    <location>
        <begin position="47"/>
        <end position="50"/>
    </location>
    <ligand>
        <name>carbamoyl phosphate</name>
        <dbReference type="ChEBI" id="CHEBI:58228"/>
        <note>ligand shared between two neighboring subunits</note>
    </ligand>
</feature>
<comment type="subunit">
    <text evidence="2">Homotrimer.</text>
</comment>
<evidence type="ECO:0000256" key="1">
    <source>
        <dbReference type="ARBA" id="ARBA00022679"/>
    </source>
</evidence>
<dbReference type="EC" id="2.1.3.11" evidence="2"/>
<dbReference type="InterPro" id="IPR006130">
    <property type="entry name" value="Asp/Orn_carbamoylTrfase"/>
</dbReference>
<feature type="binding site" description="in other chain" evidence="2">
    <location>
        <begin position="147"/>
        <end position="150"/>
    </location>
    <ligand>
        <name>carbamoyl phosphate</name>
        <dbReference type="ChEBI" id="CHEBI:58228"/>
        <note>ligand shared between two neighboring subunits</note>
    </ligand>
</feature>
<evidence type="ECO:0000259" key="4">
    <source>
        <dbReference type="Pfam" id="PF02729"/>
    </source>
</evidence>
<dbReference type="InterPro" id="IPR006132">
    <property type="entry name" value="Asp/Orn_carbamoyltranf_P-bd"/>
</dbReference>
<dbReference type="Pfam" id="PF00185">
    <property type="entry name" value="OTCace"/>
    <property type="match status" value="1"/>
</dbReference>
<feature type="binding site" description="in other chain" evidence="2">
    <location>
        <begin position="305"/>
        <end position="306"/>
    </location>
    <ligand>
        <name>carbamoyl phosphate</name>
        <dbReference type="ChEBI" id="CHEBI:58228"/>
        <note>ligand shared between two neighboring subunits</note>
    </ligand>
</feature>
<comment type="pathway">
    <text evidence="2">Amino-acid biosynthesis; L-arginine biosynthesis.</text>
</comment>